<organism evidence="1">
    <name type="scientific">Panicum hallii</name>
    <dbReference type="NCBI Taxonomy" id="206008"/>
    <lineage>
        <taxon>Eukaryota</taxon>
        <taxon>Viridiplantae</taxon>
        <taxon>Streptophyta</taxon>
        <taxon>Embryophyta</taxon>
        <taxon>Tracheophyta</taxon>
        <taxon>Spermatophyta</taxon>
        <taxon>Magnoliopsida</taxon>
        <taxon>Liliopsida</taxon>
        <taxon>Poales</taxon>
        <taxon>Poaceae</taxon>
        <taxon>PACMAD clade</taxon>
        <taxon>Panicoideae</taxon>
        <taxon>Panicodae</taxon>
        <taxon>Paniceae</taxon>
        <taxon>Panicinae</taxon>
        <taxon>Panicum</taxon>
        <taxon>Panicum sect. Panicum</taxon>
    </lineage>
</organism>
<sequence length="57" mass="6665">MNRPLHINLDLLTADVTISPLRCGWPKRDCYSLFLFSPYLISVSLDFYELKLPTLYT</sequence>
<dbReference type="Gramene" id="PVH31658">
    <property type="protein sequence ID" value="PVH31658"/>
    <property type="gene ID" value="PAHAL_9G203900"/>
</dbReference>
<dbReference type="Proteomes" id="UP000243499">
    <property type="component" value="Chromosome 9"/>
</dbReference>
<protein>
    <submittedName>
        <fullName evidence="1">Uncharacterized protein</fullName>
    </submittedName>
</protein>
<proteinExistence type="predicted"/>
<reference evidence="1" key="1">
    <citation type="submission" date="2018-04" db="EMBL/GenBank/DDBJ databases">
        <title>WGS assembly of Panicum hallii.</title>
        <authorList>
            <person name="Lovell J."/>
            <person name="Jenkins J."/>
            <person name="Lowry D."/>
            <person name="Mamidi S."/>
            <person name="Sreedasyam A."/>
            <person name="Weng X."/>
            <person name="Barry K."/>
            <person name="Bonette J."/>
            <person name="Campitelli B."/>
            <person name="Daum C."/>
            <person name="Gordon S."/>
            <person name="Gould B."/>
            <person name="Lipzen A."/>
            <person name="Macqueen A."/>
            <person name="Palacio-Mejia J."/>
            <person name="Plott C."/>
            <person name="Shakirov E."/>
            <person name="Shu S."/>
            <person name="Yoshinaga Y."/>
            <person name="Zane M."/>
            <person name="Rokhsar D."/>
            <person name="Grimwood J."/>
            <person name="Schmutz J."/>
            <person name="Juenger T."/>
        </authorList>
    </citation>
    <scope>NUCLEOTIDE SEQUENCE [LARGE SCALE GENOMIC DNA]</scope>
    <source>
        <strain evidence="1">FIL2</strain>
    </source>
</reference>
<evidence type="ECO:0000313" key="1">
    <source>
        <dbReference type="EMBL" id="PVH31658.1"/>
    </source>
</evidence>
<name>A0A2T8I1U7_9POAL</name>
<dbReference type="EMBL" id="CM008054">
    <property type="protein sequence ID" value="PVH31658.1"/>
    <property type="molecule type" value="Genomic_DNA"/>
</dbReference>
<gene>
    <name evidence="1" type="ORF">PAHAL_9G203900</name>
</gene>
<accession>A0A2T8I1U7</accession>
<dbReference type="AlphaFoldDB" id="A0A2T8I1U7"/>